<dbReference type="GO" id="GO:0007035">
    <property type="term" value="P:vacuolar acidification"/>
    <property type="evidence" value="ECO:0007669"/>
    <property type="project" value="TreeGrafter"/>
</dbReference>
<comment type="subcellular location">
    <subcellularLocation>
        <location evidence="1">Membrane</location>
        <topology evidence="1">Multi-pass membrane protein</topology>
    </subcellularLocation>
</comment>
<dbReference type="RefSeq" id="WP_090289482.1">
    <property type="nucleotide sequence ID" value="NZ_FNCK01000003.1"/>
</dbReference>
<evidence type="ECO:0000313" key="11">
    <source>
        <dbReference type="Proteomes" id="UP000199708"/>
    </source>
</evidence>
<dbReference type="GO" id="GO:0046961">
    <property type="term" value="F:proton-transporting ATPase activity, rotational mechanism"/>
    <property type="evidence" value="ECO:0007669"/>
    <property type="project" value="InterPro"/>
</dbReference>
<name>A0A1G7RJL7_9LACT</name>
<feature type="transmembrane region" description="Helical" evidence="9">
    <location>
        <begin position="505"/>
        <end position="523"/>
    </location>
</feature>
<evidence type="ECO:0000313" key="10">
    <source>
        <dbReference type="EMBL" id="SDG10978.1"/>
    </source>
</evidence>
<feature type="coiled-coil region" evidence="8">
    <location>
        <begin position="228"/>
        <end position="262"/>
    </location>
</feature>
<dbReference type="AlphaFoldDB" id="A0A1G7RJL7"/>
<dbReference type="OrthoDB" id="9803814at2"/>
<keyword evidence="11" id="KW-1185">Reference proteome</keyword>
<dbReference type="GO" id="GO:0033179">
    <property type="term" value="C:proton-transporting V-type ATPase, V0 domain"/>
    <property type="evidence" value="ECO:0007669"/>
    <property type="project" value="InterPro"/>
</dbReference>
<proteinExistence type="inferred from homology"/>
<feature type="transmembrane region" description="Helical" evidence="9">
    <location>
        <begin position="364"/>
        <end position="384"/>
    </location>
</feature>
<comment type="similarity">
    <text evidence="2">Belongs to the V-ATPase 116 kDa subunit family.</text>
</comment>
<keyword evidence="6" id="KW-0406">Ion transport</keyword>
<feature type="transmembrane region" description="Helical" evidence="9">
    <location>
        <begin position="555"/>
        <end position="576"/>
    </location>
</feature>
<gene>
    <name evidence="10" type="ORF">SAMN05421791_10368</name>
</gene>
<evidence type="ECO:0000256" key="6">
    <source>
        <dbReference type="ARBA" id="ARBA00023065"/>
    </source>
</evidence>
<dbReference type="InterPro" id="IPR002490">
    <property type="entry name" value="V-ATPase_116kDa_su"/>
</dbReference>
<protein>
    <submittedName>
        <fullName evidence="10">V/A-type H+-transporting ATPase subunit I</fullName>
    </submittedName>
</protein>
<organism evidence="10 11">
    <name type="scientific">Facklamia miroungae</name>
    <dbReference type="NCBI Taxonomy" id="120956"/>
    <lineage>
        <taxon>Bacteria</taxon>
        <taxon>Bacillati</taxon>
        <taxon>Bacillota</taxon>
        <taxon>Bacilli</taxon>
        <taxon>Lactobacillales</taxon>
        <taxon>Aerococcaceae</taxon>
        <taxon>Facklamia</taxon>
    </lineage>
</organism>
<keyword evidence="8" id="KW-0175">Coiled coil</keyword>
<dbReference type="Proteomes" id="UP000199708">
    <property type="component" value="Unassembled WGS sequence"/>
</dbReference>
<dbReference type="EMBL" id="FNCK01000003">
    <property type="protein sequence ID" value="SDG10978.1"/>
    <property type="molecule type" value="Genomic_DNA"/>
</dbReference>
<evidence type="ECO:0000256" key="1">
    <source>
        <dbReference type="ARBA" id="ARBA00004141"/>
    </source>
</evidence>
<dbReference type="PANTHER" id="PTHR11629:SF63">
    <property type="entry name" value="V-TYPE PROTON ATPASE SUBUNIT A"/>
    <property type="match status" value="1"/>
</dbReference>
<evidence type="ECO:0000256" key="8">
    <source>
        <dbReference type="SAM" id="Coils"/>
    </source>
</evidence>
<evidence type="ECO:0000256" key="5">
    <source>
        <dbReference type="ARBA" id="ARBA00022989"/>
    </source>
</evidence>
<sequence>MAIARMAKVLAIVEEENRENLMQAFQKMQNIQVKTIDSELLEKEPKLDSKKLTEYMDQLENVRSAKKYLESYLSSESFKDKYLTPLPEMSMEEIEKSQIVEETREITQKIWQQKKTLEEINSQIQINENEAEFYHKWRNLKALPEYHNEYRYTRLLLGTIPQTADNEYYDVLKQDNRISIEEIYQSKDEIGLTIAFDKDDSFEVNQFLNQNRFQALDYRFKDLPAKLLEAAHLEAETLRKKAQALRKELGSYRKEYNQLKIAEEVFYAKAERQKATELGLQKSDLFALEGWIEESKAQASLDQVRQALNGEVYLDYVTPTDEEHEEVPIQLKNHPLIEPFETVTSMYGLPAYKGFDPTSSLMPYYWIFFGMMIADLGYGILLWLGTFIPLKFFNIEAGMRKNLRFFHLLSYAVLLWGLIYGSFFGESLPFKLLSPTEDVIQVLALSIGLGFIQIIHGLFLNTKLNWVSDRLGAIKDGLAWIVMLFGFLISVLGPMLFNLQTLKQLGLYIAGFAAITILIVASLKGKNKLIGFGAGLYDLYGISSYLGDLVSYSRLMALGIAGGSIALAFNILVAYLPPVARFSVGIILIIVLQLFNFGLSVLSAYVHSARLIFVEFFGKFYEAGGQAFAPLKYLGKYINIK</sequence>
<reference evidence="10 11" key="1">
    <citation type="submission" date="2016-10" db="EMBL/GenBank/DDBJ databases">
        <authorList>
            <person name="de Groot N.N."/>
        </authorList>
    </citation>
    <scope>NUCLEOTIDE SEQUENCE [LARGE SCALE GENOMIC DNA]</scope>
    <source>
        <strain evidence="10 11">ATCC BAA-466</strain>
    </source>
</reference>
<feature type="transmembrane region" description="Helical" evidence="9">
    <location>
        <begin position="478"/>
        <end position="499"/>
    </location>
</feature>
<evidence type="ECO:0000256" key="9">
    <source>
        <dbReference type="SAM" id="Phobius"/>
    </source>
</evidence>
<keyword evidence="4 9" id="KW-0812">Transmembrane</keyword>
<keyword evidence="3" id="KW-0813">Transport</keyword>
<keyword evidence="5 9" id="KW-1133">Transmembrane helix</keyword>
<feature type="transmembrane region" description="Helical" evidence="9">
    <location>
        <begin position="582"/>
        <end position="606"/>
    </location>
</feature>
<evidence type="ECO:0000256" key="4">
    <source>
        <dbReference type="ARBA" id="ARBA00022692"/>
    </source>
</evidence>
<evidence type="ECO:0000256" key="7">
    <source>
        <dbReference type="ARBA" id="ARBA00023136"/>
    </source>
</evidence>
<feature type="transmembrane region" description="Helical" evidence="9">
    <location>
        <begin position="443"/>
        <end position="466"/>
    </location>
</feature>
<evidence type="ECO:0000256" key="3">
    <source>
        <dbReference type="ARBA" id="ARBA00022448"/>
    </source>
</evidence>
<evidence type="ECO:0000256" key="2">
    <source>
        <dbReference type="ARBA" id="ARBA00009904"/>
    </source>
</evidence>
<dbReference type="STRING" id="120956.SAMN05421791_10368"/>
<accession>A0A1G7RJL7</accession>
<dbReference type="GO" id="GO:0051117">
    <property type="term" value="F:ATPase binding"/>
    <property type="evidence" value="ECO:0007669"/>
    <property type="project" value="TreeGrafter"/>
</dbReference>
<dbReference type="PANTHER" id="PTHR11629">
    <property type="entry name" value="VACUOLAR PROTON ATPASES"/>
    <property type="match status" value="1"/>
</dbReference>
<keyword evidence="7 9" id="KW-0472">Membrane</keyword>
<feature type="transmembrane region" description="Helical" evidence="9">
    <location>
        <begin position="405"/>
        <end position="423"/>
    </location>
</feature>
<dbReference type="GO" id="GO:0016471">
    <property type="term" value="C:vacuolar proton-transporting V-type ATPase complex"/>
    <property type="evidence" value="ECO:0007669"/>
    <property type="project" value="TreeGrafter"/>
</dbReference>